<dbReference type="InterPro" id="IPR036249">
    <property type="entry name" value="Thioredoxin-like_sf"/>
</dbReference>
<proteinExistence type="predicted"/>
<dbReference type="InterPro" id="IPR002109">
    <property type="entry name" value="Glutaredoxin"/>
</dbReference>
<dbReference type="Proteomes" id="UP000187209">
    <property type="component" value="Unassembled WGS sequence"/>
</dbReference>
<evidence type="ECO:0000313" key="2">
    <source>
        <dbReference type="EMBL" id="OMJ69329.1"/>
    </source>
</evidence>
<comment type="caution">
    <text evidence="2">The sequence shown here is derived from an EMBL/GenBank/DDBJ whole genome shotgun (WGS) entry which is preliminary data.</text>
</comment>
<evidence type="ECO:0000313" key="3">
    <source>
        <dbReference type="Proteomes" id="UP000187209"/>
    </source>
</evidence>
<dbReference type="OrthoDB" id="418495at2759"/>
<accession>A0A1R2AXT6</accession>
<dbReference type="Pfam" id="PF00462">
    <property type="entry name" value="Glutaredoxin"/>
    <property type="match status" value="1"/>
</dbReference>
<evidence type="ECO:0000259" key="1">
    <source>
        <dbReference type="Pfam" id="PF00462"/>
    </source>
</evidence>
<dbReference type="EMBL" id="MPUH01001211">
    <property type="protein sequence ID" value="OMJ69329.1"/>
    <property type="molecule type" value="Genomic_DNA"/>
</dbReference>
<dbReference type="GO" id="GO:0034599">
    <property type="term" value="P:cellular response to oxidative stress"/>
    <property type="evidence" value="ECO:0007669"/>
    <property type="project" value="TreeGrafter"/>
</dbReference>
<dbReference type="GO" id="GO:0015038">
    <property type="term" value="F:glutathione disulfide oxidoreductase activity"/>
    <property type="evidence" value="ECO:0007669"/>
    <property type="project" value="TreeGrafter"/>
</dbReference>
<dbReference type="PANTHER" id="PTHR45694">
    <property type="entry name" value="GLUTAREDOXIN 2"/>
    <property type="match status" value="1"/>
</dbReference>
<dbReference type="AlphaFoldDB" id="A0A1R2AXT6"/>
<keyword evidence="3" id="KW-1185">Reference proteome</keyword>
<sequence>MGCQCSAFDKNEEIRTSINEPLIDIIKSQFEEYKVLVYSKSDCEDSQKVKNVFRQNNVTFEYFEVDNMSEGPQLMTILQKITSRTNPPFVFIKGKFYGSSKEVSDGFARGELNKANLS</sequence>
<gene>
    <name evidence="2" type="ORF">SteCoe_32972</name>
</gene>
<dbReference type="GO" id="GO:0005737">
    <property type="term" value="C:cytoplasm"/>
    <property type="evidence" value="ECO:0007669"/>
    <property type="project" value="TreeGrafter"/>
</dbReference>
<organism evidence="2 3">
    <name type="scientific">Stentor coeruleus</name>
    <dbReference type="NCBI Taxonomy" id="5963"/>
    <lineage>
        <taxon>Eukaryota</taxon>
        <taxon>Sar</taxon>
        <taxon>Alveolata</taxon>
        <taxon>Ciliophora</taxon>
        <taxon>Postciliodesmatophora</taxon>
        <taxon>Heterotrichea</taxon>
        <taxon>Heterotrichida</taxon>
        <taxon>Stentoridae</taxon>
        <taxon>Stentor</taxon>
    </lineage>
</organism>
<protein>
    <recommendedName>
        <fullName evidence="1">Glutaredoxin domain-containing protein</fullName>
    </recommendedName>
</protein>
<dbReference type="PROSITE" id="PS51354">
    <property type="entry name" value="GLUTAREDOXIN_2"/>
    <property type="match status" value="1"/>
</dbReference>
<dbReference type="SUPFAM" id="SSF52833">
    <property type="entry name" value="Thioredoxin-like"/>
    <property type="match status" value="1"/>
</dbReference>
<name>A0A1R2AXT6_9CILI</name>
<reference evidence="2 3" key="1">
    <citation type="submission" date="2016-11" db="EMBL/GenBank/DDBJ databases">
        <title>The macronuclear genome of Stentor coeruleus: a giant cell with tiny introns.</title>
        <authorList>
            <person name="Slabodnick M."/>
            <person name="Ruby J.G."/>
            <person name="Reiff S.B."/>
            <person name="Swart E.C."/>
            <person name="Gosai S."/>
            <person name="Prabakaran S."/>
            <person name="Witkowska E."/>
            <person name="Larue G.E."/>
            <person name="Fisher S."/>
            <person name="Freeman R.M."/>
            <person name="Gunawardena J."/>
            <person name="Chu W."/>
            <person name="Stover N.A."/>
            <person name="Gregory B.D."/>
            <person name="Nowacki M."/>
            <person name="Derisi J."/>
            <person name="Roy S.W."/>
            <person name="Marshall W.F."/>
            <person name="Sood P."/>
        </authorList>
    </citation>
    <scope>NUCLEOTIDE SEQUENCE [LARGE SCALE GENOMIC DNA]</scope>
    <source>
        <strain evidence="2">WM001</strain>
    </source>
</reference>
<dbReference type="Gene3D" id="3.40.30.10">
    <property type="entry name" value="Glutaredoxin"/>
    <property type="match status" value="1"/>
</dbReference>
<feature type="domain" description="Glutaredoxin" evidence="1">
    <location>
        <begin position="35"/>
        <end position="96"/>
    </location>
</feature>
<dbReference type="PANTHER" id="PTHR45694:SF18">
    <property type="entry name" value="GLUTAREDOXIN-1-RELATED"/>
    <property type="match status" value="1"/>
</dbReference>